<protein>
    <submittedName>
        <fullName evidence="3">Cation/H+ exchanger, CPA1 family protein</fullName>
    </submittedName>
</protein>
<dbReference type="PANTHER" id="PTHR33127">
    <property type="entry name" value="TRANSMEMBRANE PROTEIN"/>
    <property type="match status" value="1"/>
</dbReference>
<accession>A0ABQ5DJ90</accession>
<dbReference type="EMBL" id="BQNB010015301">
    <property type="protein sequence ID" value="GJT38402.1"/>
    <property type="molecule type" value="Genomic_DNA"/>
</dbReference>
<feature type="domain" description="F-box" evidence="1">
    <location>
        <begin position="406"/>
        <end position="437"/>
    </location>
</feature>
<evidence type="ECO:0000259" key="1">
    <source>
        <dbReference type="Pfam" id="PF00646"/>
    </source>
</evidence>
<feature type="domain" description="KIB1-4 beta-propeller" evidence="2">
    <location>
        <begin position="502"/>
        <end position="715"/>
    </location>
</feature>
<dbReference type="InterPro" id="IPR001810">
    <property type="entry name" value="F-box_dom"/>
</dbReference>
<organism evidence="3 4">
    <name type="scientific">Tanacetum coccineum</name>
    <dbReference type="NCBI Taxonomy" id="301880"/>
    <lineage>
        <taxon>Eukaryota</taxon>
        <taxon>Viridiplantae</taxon>
        <taxon>Streptophyta</taxon>
        <taxon>Embryophyta</taxon>
        <taxon>Tracheophyta</taxon>
        <taxon>Spermatophyta</taxon>
        <taxon>Magnoliopsida</taxon>
        <taxon>eudicotyledons</taxon>
        <taxon>Gunneridae</taxon>
        <taxon>Pentapetalae</taxon>
        <taxon>asterids</taxon>
        <taxon>campanulids</taxon>
        <taxon>Asterales</taxon>
        <taxon>Asteraceae</taxon>
        <taxon>Asteroideae</taxon>
        <taxon>Anthemideae</taxon>
        <taxon>Anthemidinae</taxon>
        <taxon>Tanacetum</taxon>
    </lineage>
</organism>
<dbReference type="Pfam" id="PF00646">
    <property type="entry name" value="F-box"/>
    <property type="match status" value="1"/>
</dbReference>
<dbReference type="PANTHER" id="PTHR33127:SF5">
    <property type="entry name" value="TRANSMEMBRANE PROTEIN"/>
    <property type="match status" value="1"/>
</dbReference>
<comment type="caution">
    <text evidence="3">The sequence shown here is derived from an EMBL/GenBank/DDBJ whole genome shotgun (WGS) entry which is preliminary data.</text>
</comment>
<gene>
    <name evidence="3" type="ORF">Tco_0938267</name>
</gene>
<feature type="domain" description="KIB1-4 beta-propeller" evidence="2">
    <location>
        <begin position="49"/>
        <end position="285"/>
    </location>
</feature>
<proteinExistence type="predicted"/>
<dbReference type="Pfam" id="PF03478">
    <property type="entry name" value="Beta-prop_KIB1-4"/>
    <property type="match status" value="2"/>
</dbReference>
<reference evidence="3" key="2">
    <citation type="submission" date="2022-01" db="EMBL/GenBank/DDBJ databases">
        <authorList>
            <person name="Yamashiro T."/>
            <person name="Shiraishi A."/>
            <person name="Satake H."/>
            <person name="Nakayama K."/>
        </authorList>
    </citation>
    <scope>NUCLEOTIDE SEQUENCE</scope>
</reference>
<keyword evidence="4" id="KW-1185">Reference proteome</keyword>
<evidence type="ECO:0000313" key="3">
    <source>
        <dbReference type="EMBL" id="GJT38402.1"/>
    </source>
</evidence>
<sequence length="760" mass="87208">MEQKHISYNSAGDKLLPQYPWFVSENIGAEEDGSTNHILYTLHNPLSKYQCQIPELSGRHIRGYYHGWVILSSHPQNVTWSLWNPVTSETINFPPLILKDGDSESIGQCCLSAPPDDPNSVLLLTRTNKPTFVFFRLVSKRNKRRWTEMSYASQLKRITGEDDVFIYSLACCNGKVYALNINGSFADFVIQVKIVVKEKEVLIKLLLLGASPFPSSNLCSDLTSFLKGSCKELFYIIVGFNEGRLEGVYLFKLDMTTLKSEEIERFKDLNMSSMMWHEVEDLEDLDTSKDMWEELIDLKDAIFFVDLTRDHVVYYKPETASDLGGYIHIRDRTGKILYSYHVENNTISLSSMPSLVQTTSNVSVWECRLEDGHEEAKCTIDSKQEEEQIMVKLVTDNKIGFNESNLLNLPFDILEMIMEHCVGVEYMNFRATCKHCHLAAPLIHWGNKTSLGRLQTYSLLSPWLMVVDKNQGNITFTDPMTGDNYFKKNLQALNDDLSIRCSRFGWLLLESIEYEGLVFFNPLTCDLRKLPEVEADDNLESLCFSAPPTSPDCMVVGFSTSDDWHVFIHFVAQEPSWRRLSVGVVPYSISCPTFFGQDLYALRNKGELIAFKDLGQADNSCTLVDAKDSRSCCKSSGEYFLVKCDQDLLLINVSMFGKTIEVFKRNDSKQEWEKINGVGKHMIYICRTTCLCIEAKSREMENKIYFPRLYSKNKKVVFYSFETSRYHTFNGDKIQEHFRDFLGTTYPLSSHVWIEPSWSS</sequence>
<reference evidence="3" key="1">
    <citation type="journal article" date="2022" name="Int. J. Mol. Sci.">
        <title>Draft Genome of Tanacetum Coccineum: Genomic Comparison of Closely Related Tanacetum-Family Plants.</title>
        <authorList>
            <person name="Yamashiro T."/>
            <person name="Shiraishi A."/>
            <person name="Nakayama K."/>
            <person name="Satake H."/>
        </authorList>
    </citation>
    <scope>NUCLEOTIDE SEQUENCE</scope>
</reference>
<evidence type="ECO:0000259" key="2">
    <source>
        <dbReference type="Pfam" id="PF03478"/>
    </source>
</evidence>
<name>A0ABQ5DJ90_9ASTR</name>
<dbReference type="Proteomes" id="UP001151760">
    <property type="component" value="Unassembled WGS sequence"/>
</dbReference>
<dbReference type="InterPro" id="IPR005174">
    <property type="entry name" value="KIB1-4_b-propeller"/>
</dbReference>
<evidence type="ECO:0000313" key="4">
    <source>
        <dbReference type="Proteomes" id="UP001151760"/>
    </source>
</evidence>